<feature type="compositionally biased region" description="Basic and acidic residues" evidence="2">
    <location>
        <begin position="50"/>
        <end position="61"/>
    </location>
</feature>
<proteinExistence type="predicted"/>
<keyword evidence="3" id="KW-0472">Membrane</keyword>
<feature type="region of interest" description="Disordered" evidence="2">
    <location>
        <begin position="23"/>
        <end position="77"/>
    </location>
</feature>
<dbReference type="EMBL" id="LRGB01000624">
    <property type="protein sequence ID" value="KZS17699.1"/>
    <property type="molecule type" value="Genomic_DNA"/>
</dbReference>
<name>A0A165AIB8_9CRUS</name>
<feature type="transmembrane region" description="Helical" evidence="3">
    <location>
        <begin position="410"/>
        <end position="432"/>
    </location>
</feature>
<dbReference type="GO" id="GO:0003677">
    <property type="term" value="F:DNA binding"/>
    <property type="evidence" value="ECO:0007669"/>
    <property type="project" value="UniProtKB-KW"/>
</dbReference>
<evidence type="ECO:0000256" key="2">
    <source>
        <dbReference type="SAM" id="MobiDB-lite"/>
    </source>
</evidence>
<sequence length="503" mass="57372">MIAANRKSAARLTKMAVVSGLPNRPKTKIAGANKGNFPNVEDQNVSNHPNWDEEGRREPQHHFQAPEAQSSLPALQHRAKAENRERKVIRNNRDGNSDQDFCSFVKQNFEYIKVHLRELTSAVKTLTLVVNQLYVTDKVEDITDILGFEFPLNEIETVKELENLLFTGDVKTRLRLLCGRQRRKPIFTNFIRVEQMSIFGGRKLPKFVSWIPQQNAAAVNAFSLSWYNLRAYAFPPLALVLRCLAKIKRDRADLVLICPLWPSQSWWPLMLLEMAIDIPRVFQSHPLLLHSSDYSRSSIANAYQSPRNVWLRWNVARGLDPFSNSIANFLQYLNDQFHSGLSSQTINSHRSMLSMTLDPIEGHRIGEHPLVVQFLKGSFNSKPPRARYYKIWNPDVVLNNFISFPENKDFSLAVIFYKLGILIALACLLRVLELAAISVSSINFLESVAPFSIPIPRKTQHMGLLRSFSLPRLSGPSCPFDWLAAYVDSTTTLRQKDSDALFI</sequence>
<keyword evidence="1" id="KW-0238">DNA-binding</keyword>
<dbReference type="SUPFAM" id="SSF47823">
    <property type="entry name" value="lambda integrase-like, N-terminal domain"/>
    <property type="match status" value="1"/>
</dbReference>
<evidence type="ECO:0000313" key="4">
    <source>
        <dbReference type="EMBL" id="KZS17699.1"/>
    </source>
</evidence>
<dbReference type="Gene3D" id="1.10.150.130">
    <property type="match status" value="1"/>
</dbReference>
<evidence type="ECO:0000313" key="5">
    <source>
        <dbReference type="Proteomes" id="UP000076858"/>
    </source>
</evidence>
<keyword evidence="3" id="KW-1133">Transmembrane helix</keyword>
<dbReference type="PANTHER" id="PTHR35617">
    <property type="entry name" value="PHAGE_INTEGRASE DOMAIN-CONTAINING PROTEIN"/>
    <property type="match status" value="1"/>
</dbReference>
<protein>
    <submittedName>
        <fullName evidence="4">Uncharacterized protein</fullName>
    </submittedName>
</protein>
<dbReference type="InterPro" id="IPR010998">
    <property type="entry name" value="Integrase_recombinase_N"/>
</dbReference>
<gene>
    <name evidence="4" type="ORF">APZ42_016287</name>
</gene>
<dbReference type="PANTHER" id="PTHR35617:SF3">
    <property type="entry name" value="CORE-BINDING (CB) DOMAIN-CONTAINING PROTEIN"/>
    <property type="match status" value="1"/>
</dbReference>
<dbReference type="Proteomes" id="UP000076858">
    <property type="component" value="Unassembled WGS sequence"/>
</dbReference>
<comment type="caution">
    <text evidence="4">The sequence shown here is derived from an EMBL/GenBank/DDBJ whole genome shotgun (WGS) entry which is preliminary data.</text>
</comment>
<keyword evidence="5" id="KW-1185">Reference proteome</keyword>
<reference evidence="4 5" key="1">
    <citation type="submission" date="2016-03" db="EMBL/GenBank/DDBJ databases">
        <title>EvidentialGene: Evidence-directed Construction of Genes on Genomes.</title>
        <authorList>
            <person name="Gilbert D.G."/>
            <person name="Choi J.-H."/>
            <person name="Mockaitis K."/>
            <person name="Colbourne J."/>
            <person name="Pfrender M."/>
        </authorList>
    </citation>
    <scope>NUCLEOTIDE SEQUENCE [LARGE SCALE GENOMIC DNA]</scope>
    <source>
        <strain evidence="4 5">Xinb3</strain>
        <tissue evidence="4">Complete organism</tissue>
    </source>
</reference>
<dbReference type="AlphaFoldDB" id="A0A165AIB8"/>
<accession>A0A165AIB8</accession>
<dbReference type="OrthoDB" id="6780942at2759"/>
<evidence type="ECO:0000256" key="1">
    <source>
        <dbReference type="ARBA" id="ARBA00023125"/>
    </source>
</evidence>
<evidence type="ECO:0000256" key="3">
    <source>
        <dbReference type="SAM" id="Phobius"/>
    </source>
</evidence>
<organism evidence="4 5">
    <name type="scientific">Daphnia magna</name>
    <dbReference type="NCBI Taxonomy" id="35525"/>
    <lineage>
        <taxon>Eukaryota</taxon>
        <taxon>Metazoa</taxon>
        <taxon>Ecdysozoa</taxon>
        <taxon>Arthropoda</taxon>
        <taxon>Crustacea</taxon>
        <taxon>Branchiopoda</taxon>
        <taxon>Diplostraca</taxon>
        <taxon>Cladocera</taxon>
        <taxon>Anomopoda</taxon>
        <taxon>Daphniidae</taxon>
        <taxon>Daphnia</taxon>
    </lineage>
</organism>
<keyword evidence="3" id="KW-0812">Transmembrane</keyword>